<sequence length="106" mass="11934">MSLFTYPEEEHNSRVMCGDPVALAYEWLKQYAEEVNNDAGDEGEVTLEDLLEAADSHQGDGWGDYIVRGGAFEGYSLNPMFWDKYAIFKGIDRSEISEAPFFSCSC</sequence>
<evidence type="ECO:0000313" key="2">
    <source>
        <dbReference type="Proteomes" id="UP000240688"/>
    </source>
</evidence>
<dbReference type="Proteomes" id="UP000240688">
    <property type="component" value="Segment"/>
</dbReference>
<evidence type="ECO:0000313" key="1">
    <source>
        <dbReference type="EMBL" id="ATW58156.1"/>
    </source>
</evidence>
<organism evidence="1 2">
    <name type="scientific">Pseudomonas phage inbricus</name>
    <dbReference type="NCBI Taxonomy" id="2048976"/>
    <lineage>
        <taxon>Viruses</taxon>
        <taxon>Duplodnaviria</taxon>
        <taxon>Heunggongvirae</taxon>
        <taxon>Uroviricota</taxon>
        <taxon>Caudoviricetes</taxon>
        <taxon>Schitoviridae</taxon>
        <taxon>Rothmandenesvirinae</taxon>
        <taxon>Inbricusvirus</taxon>
        <taxon>Inbricusvirus inbricus</taxon>
    </lineage>
</organism>
<proteinExistence type="predicted"/>
<keyword evidence="2" id="KW-1185">Reference proteome</keyword>
<protein>
    <submittedName>
        <fullName evidence="1">Uncharacterized protein</fullName>
    </submittedName>
</protein>
<accession>A0A2H4P7K0</accession>
<dbReference type="EMBL" id="MG018928">
    <property type="protein sequence ID" value="ATW58156.1"/>
    <property type="molecule type" value="Genomic_DNA"/>
</dbReference>
<reference evidence="2" key="1">
    <citation type="submission" date="2017-09" db="EMBL/GenBank/DDBJ databases">
        <authorList>
            <person name="Djurhuus A.M."/>
            <person name="Carstens A.B."/>
            <person name="Hansen L.H."/>
        </authorList>
    </citation>
    <scope>NUCLEOTIDE SEQUENCE [LARGE SCALE GENOMIC DNA]</scope>
</reference>
<name>A0A2H4P7K0_9CAUD</name>
<gene>
    <name evidence="1" type="ORF">CNR35_00060</name>
</gene>